<protein>
    <submittedName>
        <fullName evidence="2">Uncharacterized protein</fullName>
    </submittedName>
</protein>
<proteinExistence type="predicted"/>
<feature type="region of interest" description="Disordered" evidence="1">
    <location>
        <begin position="248"/>
        <end position="270"/>
    </location>
</feature>
<dbReference type="AlphaFoldDB" id="A0A927MKB7"/>
<name>A0A927MKB7_9BACL</name>
<feature type="compositionally biased region" description="Basic and acidic residues" evidence="1">
    <location>
        <begin position="248"/>
        <end position="260"/>
    </location>
</feature>
<evidence type="ECO:0000313" key="2">
    <source>
        <dbReference type="EMBL" id="MBE1556295.1"/>
    </source>
</evidence>
<comment type="caution">
    <text evidence="2">The sequence shown here is derived from an EMBL/GenBank/DDBJ whole genome shotgun (WGS) entry which is preliminary data.</text>
</comment>
<dbReference type="Proteomes" id="UP000658225">
    <property type="component" value="Unassembled WGS sequence"/>
</dbReference>
<dbReference type="EMBL" id="JADBEL010000024">
    <property type="protein sequence ID" value="MBE1556295.1"/>
    <property type="molecule type" value="Genomic_DNA"/>
</dbReference>
<organism evidence="2 3">
    <name type="scientific">Sporosarcina limicola</name>
    <dbReference type="NCBI Taxonomy" id="34101"/>
    <lineage>
        <taxon>Bacteria</taxon>
        <taxon>Bacillati</taxon>
        <taxon>Bacillota</taxon>
        <taxon>Bacilli</taxon>
        <taxon>Bacillales</taxon>
        <taxon>Caryophanaceae</taxon>
        <taxon>Sporosarcina</taxon>
    </lineage>
</organism>
<evidence type="ECO:0000256" key="1">
    <source>
        <dbReference type="SAM" id="MobiDB-lite"/>
    </source>
</evidence>
<evidence type="ECO:0000313" key="3">
    <source>
        <dbReference type="Proteomes" id="UP000658225"/>
    </source>
</evidence>
<sequence length="984" mass="115399">MDVELIPRYLIAKKLNITYLRKIENIILEYGLKPIKTDSRGIQYFEEKDFVFLQNTQTELYNYFAENYLTYDECEKEGMDSFHIATIASKELPELIRINKFYSKRLVYEKTAAQKLIDTLEKRGNFLNITQISKLLGVRYQFTNTILEEWDIIAKDKSLGKYYDPKDIDYLLQIQAERFKYFTGNFYTAKEIEALGVTSYRDYFKEIKGENIDSIAKIDRLKNLRVVYPKEKVHKFLAKQPEIEEEKRRVSKEKELMREERKKKKREKENIKEKHLTFQSEALDSVGCLRDEIIEKLQVNFTDKELKEILDEHKIAFLCLSGKVVGIYNKQDINILIESQSKQYQYFAATYYTLYEVKDMGISSENLVKKKVPTLVKLKRFEKKVLGYGIKSAQEKLEVKNINSLKDNIIEKHFSDPYNAYKTILKQLEIRFSEKAVLTDKYWKAYVKNFLYTSTGSVTTVKKNIKRFVSLTELLISVTKEKEIFAFSAKELNLLLFSEKLFLGYREFLFTFINKVNESLPQKIINVELLNNPYAEKRGKRKLKTTKEIYTTNEFVDLLDYVCNTDLHIKRSLKDINNYFKGERIHKKYDSTWLYILLHMNNGWRSSDISTFPRIDLSMIGIGSLKDYSESTLSIDDAQKIINQVRTKMPFIHSKNQQKRYFFCSEELVYPLANAILLCELRTREFSPDNASIIDFKNARQELLASAHDNFFVNFHNKEFKFASLKMNRTLITFMTNIVKEKTGRNPLEISKFIRNHSDIDTTNIYVEIPTEHLDILTEQLFDTGYFGYTYELLATVLLNKSGSSDAREIQTIEIVKEVFGDIYKIENLSGYINLIKHESRALGDYLNEQSVDEISKKLNLIHLGQLPSKEAYYQCLYGECIFSERDCSKCPFSIPHFHVLSLLGEKINKRISEYKIAINGGVKGEKVRAANLLFSELLLLKQAKDRFGEEVISEFIDVDYNDLLLEIQSLDNPYKYMSITKKD</sequence>
<keyword evidence="3" id="KW-1185">Reference proteome</keyword>
<accession>A0A927MKB7</accession>
<dbReference type="RefSeq" id="WP_192599957.1">
    <property type="nucleotide sequence ID" value="NZ_JADBEL010000024.1"/>
</dbReference>
<reference evidence="2" key="1">
    <citation type="submission" date="2020-10" db="EMBL/GenBank/DDBJ databases">
        <title>Genomic Encyclopedia of Type Strains, Phase IV (KMG-IV): sequencing the most valuable type-strain genomes for metagenomic binning, comparative biology and taxonomic classification.</title>
        <authorList>
            <person name="Goeker M."/>
        </authorList>
    </citation>
    <scope>NUCLEOTIDE SEQUENCE</scope>
    <source>
        <strain evidence="2">DSM 13886</strain>
    </source>
</reference>
<gene>
    <name evidence="2" type="ORF">H4683_003418</name>
</gene>